<dbReference type="AlphaFoldDB" id="A0A841CEZ8"/>
<dbReference type="PROSITE" id="PS00107">
    <property type="entry name" value="PROTEIN_KINASE_ATP"/>
    <property type="match status" value="1"/>
</dbReference>
<sequence length="535" mass="56358">MTDDGRLVAGRYRLGRRIGSGAMGIVWQAHDERLHRTVAVKQLLLQPGLAEADTDEAKRRAMREGRIAARLQHPHAIAVYDVAEDDGQPWLVMEYLPSKSLSTVLSERGTLAPRDVASIGSQVASALAAAHNAGIVHRDIKPGNVLLGNEGTVKITDFGISRATGDVTVTATGMLAGTPAYLAPEVAKGYDPGPPADVFSLGSTLYAAIEGMPPFGLNENTIALLHQVASGKVTPPKQAGPLTALLMRLLRAEPEDRPTMAEAKEALAAVAAGRAVPEFPMALPQTHPPSWQGAPVQQQPVAATRAVAPVPAGHGAPPAQAATRIAPTPTPPRPVNPLPPPPARPAAAPRPQGRPAKGPIKSKRSAAITALAIAAAAVVGILLASMLSGNDGTQNQAGQTTSTTKQAAGGEPSAAPTKKSTAPPAKITAEPTLQQQEQAIRDYFALMPTNVEDGFSRLTVEMQGSNGGFDGYKGWWGQVRSIELNNVKINEPYAYEIEITYNMKDSSVSRERKLVVLKWENQGLFIAKDQSLGKA</sequence>
<keyword evidence="12" id="KW-1185">Reference proteome</keyword>
<dbReference type="InterPro" id="IPR000719">
    <property type="entry name" value="Prot_kinase_dom"/>
</dbReference>
<evidence type="ECO:0000256" key="1">
    <source>
        <dbReference type="ARBA" id="ARBA00012513"/>
    </source>
</evidence>
<dbReference type="EMBL" id="JACHJN010000002">
    <property type="protein sequence ID" value="MBB5954944.1"/>
    <property type="molecule type" value="Genomic_DNA"/>
</dbReference>
<keyword evidence="4 7" id="KW-0547">Nucleotide-binding</keyword>
<dbReference type="Proteomes" id="UP000547510">
    <property type="component" value="Unassembled WGS sequence"/>
</dbReference>
<evidence type="ECO:0000256" key="7">
    <source>
        <dbReference type="PROSITE-ProRule" id="PRU10141"/>
    </source>
</evidence>
<feature type="compositionally biased region" description="Low complexity" evidence="8">
    <location>
        <begin position="292"/>
        <end position="301"/>
    </location>
</feature>
<organism evidence="11 12">
    <name type="scientific">Saccharothrix tamanrassetensis</name>
    <dbReference type="NCBI Taxonomy" id="1051531"/>
    <lineage>
        <taxon>Bacteria</taxon>
        <taxon>Bacillati</taxon>
        <taxon>Actinomycetota</taxon>
        <taxon>Actinomycetes</taxon>
        <taxon>Pseudonocardiales</taxon>
        <taxon>Pseudonocardiaceae</taxon>
        <taxon>Saccharothrix</taxon>
    </lineage>
</organism>
<feature type="region of interest" description="Disordered" evidence="8">
    <location>
        <begin position="282"/>
        <end position="301"/>
    </location>
</feature>
<dbReference type="Pfam" id="PF00069">
    <property type="entry name" value="Pkinase"/>
    <property type="match status" value="1"/>
</dbReference>
<keyword evidence="2 11" id="KW-0723">Serine/threonine-protein kinase</keyword>
<feature type="compositionally biased region" description="Polar residues" evidence="8">
    <location>
        <begin position="391"/>
        <end position="406"/>
    </location>
</feature>
<accession>A0A841CEZ8</accession>
<name>A0A841CEZ8_9PSEU</name>
<dbReference type="SMART" id="SM00220">
    <property type="entry name" value="S_TKc"/>
    <property type="match status" value="1"/>
</dbReference>
<evidence type="ECO:0000256" key="9">
    <source>
        <dbReference type="SAM" id="Phobius"/>
    </source>
</evidence>
<dbReference type="GO" id="GO:0005524">
    <property type="term" value="F:ATP binding"/>
    <property type="evidence" value="ECO:0007669"/>
    <property type="project" value="UniProtKB-UniRule"/>
</dbReference>
<feature type="transmembrane region" description="Helical" evidence="9">
    <location>
        <begin position="366"/>
        <end position="387"/>
    </location>
</feature>
<evidence type="ECO:0000259" key="10">
    <source>
        <dbReference type="PROSITE" id="PS50011"/>
    </source>
</evidence>
<feature type="binding site" evidence="7">
    <location>
        <position position="41"/>
    </location>
    <ligand>
        <name>ATP</name>
        <dbReference type="ChEBI" id="CHEBI:30616"/>
    </ligand>
</feature>
<protein>
    <recommendedName>
        <fullName evidence="1">non-specific serine/threonine protein kinase</fullName>
        <ecNumber evidence="1">2.7.11.1</ecNumber>
    </recommendedName>
</protein>
<evidence type="ECO:0000256" key="3">
    <source>
        <dbReference type="ARBA" id="ARBA00022679"/>
    </source>
</evidence>
<evidence type="ECO:0000256" key="8">
    <source>
        <dbReference type="SAM" id="MobiDB-lite"/>
    </source>
</evidence>
<feature type="domain" description="Protein kinase" evidence="10">
    <location>
        <begin position="12"/>
        <end position="270"/>
    </location>
</feature>
<dbReference type="GO" id="GO:0004674">
    <property type="term" value="F:protein serine/threonine kinase activity"/>
    <property type="evidence" value="ECO:0007669"/>
    <property type="project" value="UniProtKB-KW"/>
</dbReference>
<dbReference type="SUPFAM" id="SSF56112">
    <property type="entry name" value="Protein kinase-like (PK-like)"/>
    <property type="match status" value="1"/>
</dbReference>
<dbReference type="InterPro" id="IPR011009">
    <property type="entry name" value="Kinase-like_dom_sf"/>
</dbReference>
<gene>
    <name evidence="11" type="ORF">FHS29_001514</name>
</gene>
<reference evidence="11 12" key="1">
    <citation type="submission" date="2020-08" db="EMBL/GenBank/DDBJ databases">
        <title>Genomic Encyclopedia of Type Strains, Phase III (KMG-III): the genomes of soil and plant-associated and newly described type strains.</title>
        <authorList>
            <person name="Whitman W."/>
        </authorList>
    </citation>
    <scope>NUCLEOTIDE SEQUENCE [LARGE SCALE GENOMIC DNA]</scope>
    <source>
        <strain evidence="11 12">CECT 8640</strain>
    </source>
</reference>
<evidence type="ECO:0000256" key="4">
    <source>
        <dbReference type="ARBA" id="ARBA00022741"/>
    </source>
</evidence>
<dbReference type="PROSITE" id="PS00108">
    <property type="entry name" value="PROTEIN_KINASE_ST"/>
    <property type="match status" value="1"/>
</dbReference>
<comment type="caution">
    <text evidence="11">The sequence shown here is derived from an EMBL/GenBank/DDBJ whole genome shotgun (WGS) entry which is preliminary data.</text>
</comment>
<dbReference type="RefSeq" id="WP_184689509.1">
    <property type="nucleotide sequence ID" value="NZ_JACHJN010000002.1"/>
</dbReference>
<evidence type="ECO:0000256" key="6">
    <source>
        <dbReference type="ARBA" id="ARBA00022840"/>
    </source>
</evidence>
<dbReference type="InterPro" id="IPR017441">
    <property type="entry name" value="Protein_kinase_ATP_BS"/>
</dbReference>
<dbReference type="EC" id="2.7.11.1" evidence="1"/>
<keyword evidence="9" id="KW-0472">Membrane</keyword>
<dbReference type="Gene3D" id="3.30.200.20">
    <property type="entry name" value="Phosphorylase Kinase, domain 1"/>
    <property type="match status" value="1"/>
</dbReference>
<feature type="compositionally biased region" description="Low complexity" evidence="8">
    <location>
        <begin position="412"/>
        <end position="425"/>
    </location>
</feature>
<feature type="compositionally biased region" description="Low complexity" evidence="8">
    <location>
        <begin position="309"/>
        <end position="327"/>
    </location>
</feature>
<feature type="compositionally biased region" description="Pro residues" evidence="8">
    <location>
        <begin position="328"/>
        <end position="344"/>
    </location>
</feature>
<feature type="compositionally biased region" description="Low complexity" evidence="8">
    <location>
        <begin position="345"/>
        <end position="356"/>
    </location>
</feature>
<dbReference type="PROSITE" id="PS50011">
    <property type="entry name" value="PROTEIN_KINASE_DOM"/>
    <property type="match status" value="1"/>
</dbReference>
<dbReference type="InterPro" id="IPR008271">
    <property type="entry name" value="Ser/Thr_kinase_AS"/>
</dbReference>
<evidence type="ECO:0000313" key="11">
    <source>
        <dbReference type="EMBL" id="MBB5954944.1"/>
    </source>
</evidence>
<keyword evidence="6 7" id="KW-0067">ATP-binding</keyword>
<dbReference type="CDD" id="cd14014">
    <property type="entry name" value="STKc_PknB_like"/>
    <property type="match status" value="1"/>
</dbReference>
<keyword evidence="9" id="KW-0812">Transmembrane</keyword>
<feature type="region of interest" description="Disordered" evidence="8">
    <location>
        <begin position="309"/>
        <end position="362"/>
    </location>
</feature>
<keyword evidence="9" id="KW-1133">Transmembrane helix</keyword>
<feature type="region of interest" description="Disordered" evidence="8">
    <location>
        <begin position="391"/>
        <end position="425"/>
    </location>
</feature>
<dbReference type="PANTHER" id="PTHR43289">
    <property type="entry name" value="MITOGEN-ACTIVATED PROTEIN KINASE KINASE KINASE 20-RELATED"/>
    <property type="match status" value="1"/>
</dbReference>
<evidence type="ECO:0000256" key="5">
    <source>
        <dbReference type="ARBA" id="ARBA00022777"/>
    </source>
</evidence>
<proteinExistence type="predicted"/>
<keyword evidence="5 11" id="KW-0418">Kinase</keyword>
<keyword evidence="3" id="KW-0808">Transferase</keyword>
<evidence type="ECO:0000256" key="2">
    <source>
        <dbReference type="ARBA" id="ARBA00022527"/>
    </source>
</evidence>
<dbReference type="Gene3D" id="1.10.510.10">
    <property type="entry name" value="Transferase(Phosphotransferase) domain 1"/>
    <property type="match status" value="1"/>
</dbReference>
<dbReference type="PANTHER" id="PTHR43289:SF6">
    <property type="entry name" value="SERINE_THREONINE-PROTEIN KINASE NEKL-3"/>
    <property type="match status" value="1"/>
</dbReference>
<evidence type="ECO:0000313" key="12">
    <source>
        <dbReference type="Proteomes" id="UP000547510"/>
    </source>
</evidence>